<dbReference type="Proteomes" id="UP000544122">
    <property type="component" value="Unassembled WGS sequence"/>
</dbReference>
<dbReference type="SUPFAM" id="SSF46626">
    <property type="entry name" value="Cytochrome c"/>
    <property type="match status" value="2"/>
</dbReference>
<evidence type="ECO:0000256" key="11">
    <source>
        <dbReference type="PIRSR" id="PIRSR000294-1"/>
    </source>
</evidence>
<dbReference type="InterPro" id="IPR004852">
    <property type="entry name" value="Di-haem_cyt_c_peroxidsae"/>
</dbReference>
<dbReference type="InterPro" id="IPR036909">
    <property type="entry name" value="Cyt_c-like_dom_sf"/>
</dbReference>
<feature type="binding site" description="covalent" evidence="11">
    <location>
        <position position="238"/>
    </location>
    <ligand>
        <name>heme c</name>
        <dbReference type="ChEBI" id="CHEBI:61717"/>
        <label>2</label>
    </ligand>
</feature>
<comment type="cofactor">
    <cofactor evidence="11">
        <name>heme</name>
        <dbReference type="ChEBI" id="CHEBI:30413"/>
    </cofactor>
    <text evidence="11">Binds 2 heme groups.</text>
</comment>
<keyword evidence="5 12" id="KW-0479">Metal-binding</keyword>
<organism evidence="14 15">
    <name type="scientific">Bradyrhizobium australiense</name>
    <dbReference type="NCBI Taxonomy" id="2721161"/>
    <lineage>
        <taxon>Bacteria</taxon>
        <taxon>Pseudomonadati</taxon>
        <taxon>Pseudomonadota</taxon>
        <taxon>Alphaproteobacteria</taxon>
        <taxon>Hyphomicrobiales</taxon>
        <taxon>Nitrobacteraceae</taxon>
        <taxon>Bradyrhizobium</taxon>
    </lineage>
</organism>
<feature type="binding site" description="covalent" evidence="11">
    <location>
        <position position="92"/>
    </location>
    <ligand>
        <name>heme c</name>
        <dbReference type="ChEBI" id="CHEBI:61717"/>
        <label>1</label>
    </ligand>
</feature>
<feature type="domain" description="Cytochrome c" evidence="13">
    <location>
        <begin position="224"/>
        <end position="341"/>
    </location>
</feature>
<protein>
    <submittedName>
        <fullName evidence="14">Cytochrome-c peroxidase</fullName>
    </submittedName>
</protein>
<keyword evidence="4 11" id="KW-0349">Heme</keyword>
<feature type="binding site" description="axial binding residue" evidence="12">
    <location>
        <position position="112"/>
    </location>
    <ligand>
        <name>heme c</name>
        <dbReference type="ChEBI" id="CHEBI:61717"/>
        <label>1</label>
    </ligand>
    <ligandPart>
        <name>Fe</name>
        <dbReference type="ChEBI" id="CHEBI:18248"/>
    </ligandPart>
</feature>
<dbReference type="InterPro" id="IPR051395">
    <property type="entry name" value="Cytochrome_c_Peroxidase/MauG"/>
</dbReference>
<dbReference type="AlphaFoldDB" id="A0A7Y4GXY9"/>
<evidence type="ECO:0000256" key="12">
    <source>
        <dbReference type="PIRSR" id="PIRSR000294-2"/>
    </source>
</evidence>
<comment type="PTM">
    <text evidence="11">Binds 2 heme groups per subunit.</text>
</comment>
<keyword evidence="6" id="KW-0732">Signal</keyword>
<dbReference type="Pfam" id="PF03150">
    <property type="entry name" value="CCP_MauG"/>
    <property type="match status" value="1"/>
</dbReference>
<feature type="binding site" description="covalent" evidence="11">
    <location>
        <position position="95"/>
    </location>
    <ligand>
        <name>heme c</name>
        <dbReference type="ChEBI" id="CHEBI:61717"/>
        <label>1</label>
    </ligand>
</feature>
<dbReference type="GO" id="GO:0020037">
    <property type="term" value="F:heme binding"/>
    <property type="evidence" value="ECO:0007669"/>
    <property type="project" value="InterPro"/>
</dbReference>
<evidence type="ECO:0000259" key="13">
    <source>
        <dbReference type="PROSITE" id="PS51007"/>
    </source>
</evidence>
<reference evidence="14 15" key="1">
    <citation type="submission" date="2020-03" db="EMBL/GenBank/DDBJ databases">
        <title>Bradyrhizobium diversity isolated from nodules of Indigofera sp.</title>
        <authorList>
            <person name="Klepa M."/>
            <person name="Helene L."/>
            <person name="Hungria M."/>
        </authorList>
    </citation>
    <scope>NUCLEOTIDE SEQUENCE [LARGE SCALE GENOMIC DNA]</scope>
    <source>
        <strain evidence="14 15">WSM 1791</strain>
    </source>
</reference>
<evidence type="ECO:0000256" key="4">
    <source>
        <dbReference type="ARBA" id="ARBA00022617"/>
    </source>
</evidence>
<evidence type="ECO:0000256" key="10">
    <source>
        <dbReference type="ARBA" id="ARBA00023004"/>
    </source>
</evidence>
<accession>A0A7Y4GXY9</accession>
<feature type="binding site" description="covalent" evidence="11">
    <location>
        <position position="241"/>
    </location>
    <ligand>
        <name>heme c</name>
        <dbReference type="ChEBI" id="CHEBI:61717"/>
        <label>2</label>
    </ligand>
</feature>
<dbReference type="EMBL" id="JAAVLX010000012">
    <property type="protein sequence ID" value="NOJ43946.1"/>
    <property type="molecule type" value="Genomic_DNA"/>
</dbReference>
<dbReference type="InterPro" id="IPR009056">
    <property type="entry name" value="Cyt_c-like_dom"/>
</dbReference>
<keyword evidence="9" id="KW-0560">Oxidoreductase</keyword>
<feature type="binding site" description="axial binding residue" evidence="12">
    <location>
        <position position="316"/>
    </location>
    <ligand>
        <name>heme c</name>
        <dbReference type="ChEBI" id="CHEBI:61717"/>
        <label>2</label>
    </ligand>
    <ligandPart>
        <name>Fe</name>
        <dbReference type="ChEBI" id="CHEBI:18248"/>
    </ligandPart>
</feature>
<evidence type="ECO:0000256" key="8">
    <source>
        <dbReference type="ARBA" id="ARBA00022982"/>
    </source>
</evidence>
<dbReference type="PANTHER" id="PTHR30600:SF7">
    <property type="entry name" value="CYTOCHROME C PEROXIDASE-RELATED"/>
    <property type="match status" value="1"/>
</dbReference>
<dbReference type="FunFam" id="1.10.760.10:FF:000004">
    <property type="entry name" value="Cytochrome c peroxidase"/>
    <property type="match status" value="1"/>
</dbReference>
<gene>
    <name evidence="14" type="ORF">HCN58_31110</name>
</gene>
<dbReference type="Gene3D" id="1.10.760.10">
    <property type="entry name" value="Cytochrome c-like domain"/>
    <property type="match status" value="2"/>
</dbReference>
<keyword evidence="7" id="KW-0574">Periplasm</keyword>
<dbReference type="Pfam" id="PF00034">
    <property type="entry name" value="Cytochrom_C"/>
    <property type="match status" value="1"/>
</dbReference>
<evidence type="ECO:0000256" key="2">
    <source>
        <dbReference type="ARBA" id="ARBA00022448"/>
    </source>
</evidence>
<evidence type="ECO:0000256" key="7">
    <source>
        <dbReference type="ARBA" id="ARBA00022764"/>
    </source>
</evidence>
<name>A0A7Y4GXY9_9BRAD</name>
<evidence type="ECO:0000256" key="9">
    <source>
        <dbReference type="ARBA" id="ARBA00023002"/>
    </source>
</evidence>
<evidence type="ECO:0000256" key="1">
    <source>
        <dbReference type="ARBA" id="ARBA00004418"/>
    </source>
</evidence>
<keyword evidence="10 12" id="KW-0408">Iron</keyword>
<evidence type="ECO:0000256" key="5">
    <source>
        <dbReference type="ARBA" id="ARBA00022723"/>
    </source>
</evidence>
<evidence type="ECO:0000256" key="6">
    <source>
        <dbReference type="ARBA" id="ARBA00022729"/>
    </source>
</evidence>
<feature type="binding site" description="axial binding residue" evidence="12">
    <location>
        <position position="96"/>
    </location>
    <ligand>
        <name>heme c</name>
        <dbReference type="ChEBI" id="CHEBI:61717"/>
        <label>1</label>
    </ligand>
    <ligandPart>
        <name>Fe</name>
        <dbReference type="ChEBI" id="CHEBI:18248"/>
    </ligandPart>
</feature>
<dbReference type="PANTHER" id="PTHR30600">
    <property type="entry name" value="CYTOCHROME C PEROXIDASE-RELATED"/>
    <property type="match status" value="1"/>
</dbReference>
<keyword evidence="3 14" id="KW-0575">Peroxidase</keyword>
<evidence type="ECO:0000256" key="3">
    <source>
        <dbReference type="ARBA" id="ARBA00022559"/>
    </source>
</evidence>
<keyword evidence="2" id="KW-0813">Transport</keyword>
<keyword evidence="15" id="KW-1185">Reference proteome</keyword>
<feature type="domain" description="Cytochrome c" evidence="13">
    <location>
        <begin position="70"/>
        <end position="201"/>
    </location>
</feature>
<dbReference type="GO" id="GO:0046872">
    <property type="term" value="F:metal ion binding"/>
    <property type="evidence" value="ECO:0007669"/>
    <property type="project" value="UniProtKB-KW"/>
</dbReference>
<evidence type="ECO:0000313" key="15">
    <source>
        <dbReference type="Proteomes" id="UP000544122"/>
    </source>
</evidence>
<dbReference type="InterPro" id="IPR026259">
    <property type="entry name" value="MauG/Cytc_peroxidase"/>
</dbReference>
<dbReference type="GO" id="GO:0009055">
    <property type="term" value="F:electron transfer activity"/>
    <property type="evidence" value="ECO:0007669"/>
    <property type="project" value="InterPro"/>
</dbReference>
<dbReference type="PROSITE" id="PS51007">
    <property type="entry name" value="CYTC"/>
    <property type="match status" value="2"/>
</dbReference>
<dbReference type="PIRSF" id="PIRSF000294">
    <property type="entry name" value="Cytochrome-c_peroxidase"/>
    <property type="match status" value="1"/>
</dbReference>
<proteinExistence type="predicted"/>
<feature type="binding site" description="axial binding residue" evidence="12">
    <location>
        <position position="242"/>
    </location>
    <ligand>
        <name>heme c</name>
        <dbReference type="ChEBI" id="CHEBI:61717"/>
        <label>2</label>
    </ligand>
    <ligandPart>
        <name>Fe</name>
        <dbReference type="ChEBI" id="CHEBI:18248"/>
    </ligandPart>
</feature>
<comment type="caution">
    <text evidence="14">The sequence shown here is derived from an EMBL/GenBank/DDBJ whole genome shotgun (WGS) entry which is preliminary data.</text>
</comment>
<keyword evidence="8" id="KW-0249">Electron transport</keyword>
<dbReference type="GO" id="GO:0042597">
    <property type="term" value="C:periplasmic space"/>
    <property type="evidence" value="ECO:0007669"/>
    <property type="project" value="UniProtKB-SubCell"/>
</dbReference>
<dbReference type="GO" id="GO:0004130">
    <property type="term" value="F:cytochrome-c peroxidase activity"/>
    <property type="evidence" value="ECO:0007669"/>
    <property type="project" value="TreeGrafter"/>
</dbReference>
<sequence>MPTCLVSMRGIVKKLAWELHLVRKLSVAAVAMLASSQASSEDDWMRAARQIFKPIPSIMPAVKDNPVTHEKIELGKMLFFDPRLSASGIISCNSCHNLGTGGVDAGPTSVGHGWQQGPRRAPTVYNAVFNLAQFWDGRAADLKAQAKGPVQARVEMNATPDHVLDTLNSMNDYVVMFKKAFPNEASPVTFDNFAKAIEAFEATLITPAAPFDQYLEGDTTALNDQQKAGLKLFMETGCSSCHNGINVGGQGYFSFGVIERPSAKLLPASDKGRYAVTKAASDEYAFRAAPLRNVALRAPYFHSGQVWSLKEAVGVMGETQLGIELSDKEKNDIVAFLNSLTGQLPNIEYPKLPTRTEATPRPSVGR</sequence>
<evidence type="ECO:0000313" key="14">
    <source>
        <dbReference type="EMBL" id="NOJ43946.1"/>
    </source>
</evidence>
<comment type="subcellular location">
    <subcellularLocation>
        <location evidence="1">Periplasm</location>
    </subcellularLocation>
</comment>